<name>A0A7X1WD20_9PSED</name>
<reference evidence="1 2" key="1">
    <citation type="submission" date="2019-10" db="EMBL/GenBank/DDBJ databases">
        <title>Evaluation of single-gene subtyping targets for Pseudomonas.</title>
        <authorList>
            <person name="Reichler S.J."/>
            <person name="Orsi R.H."/>
            <person name="Wiedmann M."/>
            <person name="Martin N.H."/>
            <person name="Murphy S.I."/>
        </authorList>
    </citation>
    <scope>NUCLEOTIDE SEQUENCE [LARGE SCALE GENOMIC DNA]</scope>
    <source>
        <strain evidence="1 2">FSL R10-3257</strain>
    </source>
</reference>
<dbReference type="EMBL" id="WIWJ01000042">
    <property type="protein sequence ID" value="MQT49018.1"/>
    <property type="molecule type" value="Genomic_DNA"/>
</dbReference>
<evidence type="ECO:0000313" key="2">
    <source>
        <dbReference type="Proteomes" id="UP000441404"/>
    </source>
</evidence>
<sequence length="138" mass="15061">MNIFFCADFKSSVVELFKKFDFVYFAEISEDGVYSARVLGNVDDDKPGLRVLVGDFSLRVVEKGGDGTLSVQFRDVSINVAHGDDCASVAFAGGHAELFRDGDERVCVLYASECEISGSMSGTFNAVLRKAPKAWKAR</sequence>
<protein>
    <submittedName>
        <fullName evidence="1">Uncharacterized protein</fullName>
    </submittedName>
</protein>
<proteinExistence type="predicted"/>
<evidence type="ECO:0000313" key="1">
    <source>
        <dbReference type="EMBL" id="MQT49018.1"/>
    </source>
</evidence>
<accession>A0A7X1WD20</accession>
<gene>
    <name evidence="1" type="ORF">GHO40_20135</name>
</gene>
<dbReference type="RefSeq" id="WP_153429892.1">
    <property type="nucleotide sequence ID" value="NZ_WIWJ01000042.1"/>
</dbReference>
<comment type="caution">
    <text evidence="1">The sequence shown here is derived from an EMBL/GenBank/DDBJ whole genome shotgun (WGS) entry which is preliminary data.</text>
</comment>
<dbReference type="Proteomes" id="UP000441404">
    <property type="component" value="Unassembled WGS sequence"/>
</dbReference>
<organism evidence="1 2">
    <name type="scientific">Pseudomonas helleri</name>
    <dbReference type="NCBI Taxonomy" id="1608996"/>
    <lineage>
        <taxon>Bacteria</taxon>
        <taxon>Pseudomonadati</taxon>
        <taxon>Pseudomonadota</taxon>
        <taxon>Gammaproteobacteria</taxon>
        <taxon>Pseudomonadales</taxon>
        <taxon>Pseudomonadaceae</taxon>
        <taxon>Pseudomonas</taxon>
    </lineage>
</organism>
<dbReference type="AlphaFoldDB" id="A0A7X1WD20"/>